<keyword evidence="5" id="KW-0378">Hydrolase</keyword>
<dbReference type="GO" id="GO:0005507">
    <property type="term" value="F:copper ion binding"/>
    <property type="evidence" value="ECO:0007669"/>
    <property type="project" value="TreeGrafter"/>
</dbReference>
<dbReference type="EMBL" id="CP058214">
    <property type="protein sequence ID" value="QPC44283.1"/>
    <property type="molecule type" value="Genomic_DNA"/>
</dbReference>
<dbReference type="KEGG" id="kmn:HW532_17220"/>
<name>A0A7S8C6G5_9HYPH</name>
<dbReference type="NCBIfam" id="TIGR00726">
    <property type="entry name" value="peptidoglycan editing factor PgeF"/>
    <property type="match status" value="1"/>
</dbReference>
<evidence type="ECO:0000256" key="10">
    <source>
        <dbReference type="RuleBase" id="RU361274"/>
    </source>
</evidence>
<dbReference type="PANTHER" id="PTHR30616:SF2">
    <property type="entry name" value="PURINE NUCLEOSIDE PHOSPHORYLASE LACC1"/>
    <property type="match status" value="1"/>
</dbReference>
<comment type="catalytic activity">
    <reaction evidence="1">
        <text>inosine + phosphate = alpha-D-ribose 1-phosphate + hypoxanthine</text>
        <dbReference type="Rhea" id="RHEA:27646"/>
        <dbReference type="ChEBI" id="CHEBI:17368"/>
        <dbReference type="ChEBI" id="CHEBI:17596"/>
        <dbReference type="ChEBI" id="CHEBI:43474"/>
        <dbReference type="ChEBI" id="CHEBI:57720"/>
        <dbReference type="EC" id="2.4.2.1"/>
    </reaction>
    <physiologicalReaction direction="left-to-right" evidence="1">
        <dbReference type="Rhea" id="RHEA:27647"/>
    </physiologicalReaction>
</comment>
<reference evidence="11 12" key="1">
    <citation type="submission" date="2020-06" db="EMBL/GenBank/DDBJ databases">
        <title>Genome sequence of 2 isolates from Red Sea Mangroves.</title>
        <authorList>
            <person name="Sefrji F."/>
            <person name="Michoud G."/>
            <person name="Merlino G."/>
            <person name="Daffonchio D."/>
        </authorList>
    </citation>
    <scope>NUCLEOTIDE SEQUENCE [LARGE SCALE GENOMIC DNA]</scope>
    <source>
        <strain evidence="11 12">R1DC25</strain>
    </source>
</reference>
<dbReference type="GO" id="GO:0017061">
    <property type="term" value="F:S-methyl-5-thioadenosine phosphorylase activity"/>
    <property type="evidence" value="ECO:0007669"/>
    <property type="project" value="UniProtKB-EC"/>
</dbReference>
<dbReference type="PANTHER" id="PTHR30616">
    <property type="entry name" value="UNCHARACTERIZED PROTEIN YFIH"/>
    <property type="match status" value="1"/>
</dbReference>
<dbReference type="SUPFAM" id="SSF64438">
    <property type="entry name" value="CNF1/YfiH-like putative cysteine hydrolases"/>
    <property type="match status" value="1"/>
</dbReference>
<evidence type="ECO:0000256" key="8">
    <source>
        <dbReference type="ARBA" id="ARBA00048968"/>
    </source>
</evidence>
<keyword evidence="12" id="KW-1185">Reference proteome</keyword>
<evidence type="ECO:0000313" key="11">
    <source>
        <dbReference type="EMBL" id="QPC44283.1"/>
    </source>
</evidence>
<accession>A0A7S8C6G5</accession>
<keyword evidence="4" id="KW-0479">Metal-binding</keyword>
<evidence type="ECO:0000256" key="6">
    <source>
        <dbReference type="ARBA" id="ARBA00022833"/>
    </source>
</evidence>
<sequence>MIEAKNLSRIPEIRHGFFTRVGGFSKGIYQALNCGFGSGDDADLVARNREIVTTSLGLVPHELVTVHQCHGTDVAVAREHWRWDEEPKADGLVSDRPHIAIAVATADCVPVLFADWKHQVVGAAHAGWRGALAGITDAVLAEMEKLGARRDTTFAAVGPAISGAVYEVGPEVRSAFVEAEAGNERFFRPSQREGHAMFDLPGYVVGRVRAGGLASVEHVDRCTYGEEEYFFSYRRATHRGEPDYGRQLSAITLGPEVFIEG</sequence>
<dbReference type="InterPro" id="IPR038371">
    <property type="entry name" value="Cu_polyphenol_OxRdtase_sf"/>
</dbReference>
<evidence type="ECO:0000256" key="9">
    <source>
        <dbReference type="ARBA" id="ARBA00049893"/>
    </source>
</evidence>
<organism evidence="11 12">
    <name type="scientific">Kaustia mangrovi</name>
    <dbReference type="NCBI Taxonomy" id="2593653"/>
    <lineage>
        <taxon>Bacteria</taxon>
        <taxon>Pseudomonadati</taxon>
        <taxon>Pseudomonadota</taxon>
        <taxon>Alphaproteobacteria</taxon>
        <taxon>Hyphomicrobiales</taxon>
        <taxon>Parvibaculaceae</taxon>
        <taxon>Kaustia</taxon>
    </lineage>
</organism>
<dbReference type="Pfam" id="PF02578">
    <property type="entry name" value="Cu-oxidase_4"/>
    <property type="match status" value="1"/>
</dbReference>
<dbReference type="Proteomes" id="UP000593594">
    <property type="component" value="Chromosome"/>
</dbReference>
<dbReference type="InterPro" id="IPR011324">
    <property type="entry name" value="Cytotoxic_necrot_fac-like_cat"/>
</dbReference>
<keyword evidence="6" id="KW-0862">Zinc</keyword>
<protein>
    <recommendedName>
        <fullName evidence="10">Purine nucleoside phosphorylase</fullName>
    </recommendedName>
</protein>
<evidence type="ECO:0000313" key="12">
    <source>
        <dbReference type="Proteomes" id="UP000593594"/>
    </source>
</evidence>
<dbReference type="RefSeq" id="WP_213161651.1">
    <property type="nucleotide sequence ID" value="NZ_CP058214.1"/>
</dbReference>
<gene>
    <name evidence="11" type="primary">pgeF</name>
    <name evidence="11" type="ORF">HW532_17220</name>
</gene>
<comment type="catalytic activity">
    <reaction evidence="8">
        <text>adenosine + phosphate = alpha-D-ribose 1-phosphate + adenine</text>
        <dbReference type="Rhea" id="RHEA:27642"/>
        <dbReference type="ChEBI" id="CHEBI:16335"/>
        <dbReference type="ChEBI" id="CHEBI:16708"/>
        <dbReference type="ChEBI" id="CHEBI:43474"/>
        <dbReference type="ChEBI" id="CHEBI:57720"/>
        <dbReference type="EC" id="2.4.2.1"/>
    </reaction>
    <physiologicalReaction direction="left-to-right" evidence="8">
        <dbReference type="Rhea" id="RHEA:27643"/>
    </physiologicalReaction>
</comment>
<evidence type="ECO:0000256" key="1">
    <source>
        <dbReference type="ARBA" id="ARBA00000553"/>
    </source>
</evidence>
<evidence type="ECO:0000256" key="3">
    <source>
        <dbReference type="ARBA" id="ARBA00022679"/>
    </source>
</evidence>
<dbReference type="CDD" id="cd16833">
    <property type="entry name" value="YfiH"/>
    <property type="match status" value="1"/>
</dbReference>
<evidence type="ECO:0000256" key="5">
    <source>
        <dbReference type="ARBA" id="ARBA00022801"/>
    </source>
</evidence>
<evidence type="ECO:0000256" key="2">
    <source>
        <dbReference type="ARBA" id="ARBA00007353"/>
    </source>
</evidence>
<dbReference type="InterPro" id="IPR003730">
    <property type="entry name" value="Cu_polyphenol_OxRdtase"/>
</dbReference>
<evidence type="ECO:0000256" key="4">
    <source>
        <dbReference type="ARBA" id="ARBA00022723"/>
    </source>
</evidence>
<keyword evidence="3" id="KW-0808">Transferase</keyword>
<comment type="similarity">
    <text evidence="2 10">Belongs to the purine nucleoside phosphorylase YfiH/LACC1 family.</text>
</comment>
<dbReference type="AlphaFoldDB" id="A0A7S8C6G5"/>
<dbReference type="Gene3D" id="3.60.140.10">
    <property type="entry name" value="CNF1/YfiH-like putative cysteine hydrolases"/>
    <property type="match status" value="1"/>
</dbReference>
<comment type="catalytic activity">
    <reaction evidence="7">
        <text>adenosine + H2O + H(+) = inosine + NH4(+)</text>
        <dbReference type="Rhea" id="RHEA:24408"/>
        <dbReference type="ChEBI" id="CHEBI:15377"/>
        <dbReference type="ChEBI" id="CHEBI:15378"/>
        <dbReference type="ChEBI" id="CHEBI:16335"/>
        <dbReference type="ChEBI" id="CHEBI:17596"/>
        <dbReference type="ChEBI" id="CHEBI:28938"/>
        <dbReference type="EC" id="3.5.4.4"/>
    </reaction>
    <physiologicalReaction direction="left-to-right" evidence="7">
        <dbReference type="Rhea" id="RHEA:24409"/>
    </physiologicalReaction>
</comment>
<comment type="catalytic activity">
    <reaction evidence="9">
        <text>S-methyl-5'-thioadenosine + phosphate = 5-(methylsulfanyl)-alpha-D-ribose 1-phosphate + adenine</text>
        <dbReference type="Rhea" id="RHEA:11852"/>
        <dbReference type="ChEBI" id="CHEBI:16708"/>
        <dbReference type="ChEBI" id="CHEBI:17509"/>
        <dbReference type="ChEBI" id="CHEBI:43474"/>
        <dbReference type="ChEBI" id="CHEBI:58533"/>
        <dbReference type="EC" id="2.4.2.28"/>
    </reaction>
    <physiologicalReaction direction="left-to-right" evidence="9">
        <dbReference type="Rhea" id="RHEA:11853"/>
    </physiologicalReaction>
</comment>
<dbReference type="GO" id="GO:0016787">
    <property type="term" value="F:hydrolase activity"/>
    <property type="evidence" value="ECO:0007669"/>
    <property type="project" value="UniProtKB-KW"/>
</dbReference>
<proteinExistence type="inferred from homology"/>
<evidence type="ECO:0000256" key="7">
    <source>
        <dbReference type="ARBA" id="ARBA00047989"/>
    </source>
</evidence>